<dbReference type="GO" id="GO:0016810">
    <property type="term" value="F:hydrolase activity, acting on carbon-nitrogen (but not peptide) bonds"/>
    <property type="evidence" value="ECO:0007669"/>
    <property type="project" value="InterPro"/>
</dbReference>
<dbReference type="InParanoid" id="A0A1I5X7Z9"/>
<evidence type="ECO:0000313" key="2">
    <source>
        <dbReference type="EMBL" id="SFQ28105.1"/>
    </source>
</evidence>
<dbReference type="InterPro" id="IPR011059">
    <property type="entry name" value="Metal-dep_hydrolase_composite"/>
</dbReference>
<dbReference type="STRING" id="1993.SAMN04489713_1267"/>
<dbReference type="InterPro" id="IPR006680">
    <property type="entry name" value="Amidohydro-rel"/>
</dbReference>
<dbReference type="eggNOG" id="COG0402">
    <property type="taxonomic scope" value="Bacteria"/>
</dbReference>
<dbReference type="EMBL" id="FOVH01000026">
    <property type="protein sequence ID" value="SFQ28105.1"/>
    <property type="molecule type" value="Genomic_DNA"/>
</dbReference>
<feature type="domain" description="Amidohydrolase-related" evidence="1">
    <location>
        <begin position="76"/>
        <end position="432"/>
    </location>
</feature>
<organism evidence="2 3">
    <name type="scientific">Actinomadura madurae</name>
    <dbReference type="NCBI Taxonomy" id="1993"/>
    <lineage>
        <taxon>Bacteria</taxon>
        <taxon>Bacillati</taxon>
        <taxon>Actinomycetota</taxon>
        <taxon>Actinomycetes</taxon>
        <taxon>Streptosporangiales</taxon>
        <taxon>Thermomonosporaceae</taxon>
        <taxon>Actinomadura</taxon>
    </lineage>
</organism>
<dbReference type="AlphaFoldDB" id="A0A1I5X7Z9"/>
<dbReference type="Proteomes" id="UP000183413">
    <property type="component" value="Unassembled WGS sequence"/>
</dbReference>
<accession>A0A1I5X7Z9</accession>
<dbReference type="Pfam" id="PF01979">
    <property type="entry name" value="Amidohydro_1"/>
    <property type="match status" value="1"/>
</dbReference>
<gene>
    <name evidence="2" type="ORF">SAMN04489713_1267</name>
</gene>
<dbReference type="Gene3D" id="3.20.20.140">
    <property type="entry name" value="Metal-dependent hydrolases"/>
    <property type="match status" value="1"/>
</dbReference>
<evidence type="ECO:0000259" key="1">
    <source>
        <dbReference type="Pfam" id="PF01979"/>
    </source>
</evidence>
<name>A0A1I5X7Z9_9ACTN</name>
<dbReference type="GeneID" id="99654911"/>
<reference evidence="2 3" key="1">
    <citation type="submission" date="2016-10" db="EMBL/GenBank/DDBJ databases">
        <authorList>
            <person name="de Groot N.N."/>
        </authorList>
    </citation>
    <scope>NUCLEOTIDE SEQUENCE [LARGE SCALE GENOMIC DNA]</scope>
    <source>
        <strain evidence="2 3">DSM 43067</strain>
    </source>
</reference>
<dbReference type="InterPro" id="IPR032466">
    <property type="entry name" value="Metal_Hydrolase"/>
</dbReference>
<proteinExistence type="predicted"/>
<dbReference type="OrthoDB" id="3189065at2"/>
<dbReference type="RefSeq" id="WP_021596351.1">
    <property type="nucleotide sequence ID" value="NZ_CP083237.1"/>
</dbReference>
<dbReference type="Gene3D" id="2.30.40.10">
    <property type="entry name" value="Urease, subunit C, domain 1"/>
    <property type="match status" value="1"/>
</dbReference>
<dbReference type="SUPFAM" id="SSF51338">
    <property type="entry name" value="Composite domain of metallo-dependent hydrolases"/>
    <property type="match status" value="1"/>
</dbReference>
<dbReference type="SUPFAM" id="SSF51556">
    <property type="entry name" value="Metallo-dependent hydrolases"/>
    <property type="match status" value="1"/>
</dbReference>
<evidence type="ECO:0000313" key="3">
    <source>
        <dbReference type="Proteomes" id="UP000183413"/>
    </source>
</evidence>
<dbReference type="InterPro" id="IPR050287">
    <property type="entry name" value="MTA/SAH_deaminase"/>
</dbReference>
<keyword evidence="3" id="KW-1185">Reference proteome</keyword>
<sequence length="473" mass="49205">MFTPSDAQGLKAIRDRGASTRGILLRGASIVSMDPGIGDLPTGDLLVSGSTIAQIGPDLSGAAGPDTVVIDASGHILAPGFQDAHRHCWQTQFRRWLPDADLAYYLELMHFGIAPAYTPHDVYAGTRLAAAGALDAGVTTVLDFFHNPRTPAHSDAAVQAWRDSGARAVIANCPTLAGERDGRWLADLTRLRAKELSSDDALVTLRMGVGAKIAPMVTGELALSADSLESARDLGIGVTVDAVFGPLASEHIAEIAATGLLGPDVTWIHCTSLDGDAWRVLADAGCPVVIAPTSDSLLGCEAGVAPVLEALEHGVAPALSVDVECSLPSDMFSQMQAVLNAQRMLSQRDRYAGDEGAPPMLTAREVLGYATVAGAKANGVAARTGSLTPGKQADLLIVDAMAVNNMPLNDAVGTLVLGTDPRNITGVLVAGEPRKWAGRLLDVDPRELAASVLESRDAVLERSGCEVPIAAGR</sequence>
<protein>
    <submittedName>
        <fullName evidence="2">Cytosine/adenosine deaminase</fullName>
    </submittedName>
</protein>
<dbReference type="PANTHER" id="PTHR43794:SF5">
    <property type="entry name" value="CHLOROHYDROLASE FAMILY PROTEIN"/>
    <property type="match status" value="1"/>
</dbReference>
<dbReference type="PANTHER" id="PTHR43794">
    <property type="entry name" value="AMINOHYDROLASE SSNA-RELATED"/>
    <property type="match status" value="1"/>
</dbReference>